<organism evidence="1 2">
    <name type="scientific">Halolamina pelagica</name>
    <dbReference type="NCBI Taxonomy" id="699431"/>
    <lineage>
        <taxon>Archaea</taxon>
        <taxon>Methanobacteriati</taxon>
        <taxon>Methanobacteriota</taxon>
        <taxon>Stenosarchaea group</taxon>
        <taxon>Halobacteria</taxon>
        <taxon>Halobacteriales</taxon>
        <taxon>Haloferacaceae</taxon>
    </lineage>
</organism>
<sequence length="179" mass="19404">MRQNALHRRQFVAATGAAITTAVAGCSALPGTGDTTEELTFDELHQTPTYVADDVDLTLHEEVPTVSATNNADLLLLPGDTDVDAQQAANWLAADRKIALLGDDAEPTWLDWEASEAFQGTFDNEGVADSNPDPDMLVGVTFDNRTSTYGRTWADGPRERDLLRALDEIMVDIAERTPS</sequence>
<keyword evidence="2" id="KW-1185">Reference proteome</keyword>
<protein>
    <submittedName>
        <fullName evidence="1">Uncharacterized protein</fullName>
    </submittedName>
</protein>
<evidence type="ECO:0000313" key="1">
    <source>
        <dbReference type="EMBL" id="KPN32245.1"/>
    </source>
</evidence>
<accession>A0A0P7FYC4</accession>
<proteinExistence type="predicted"/>
<dbReference type="AlphaFoldDB" id="A0A0P7FYC4"/>
<dbReference type="RefSeq" id="WP_239685626.1">
    <property type="nucleotide sequence ID" value="NZ_LGUC01000001.1"/>
</dbReference>
<dbReference type="EMBL" id="LGUC01000001">
    <property type="protein sequence ID" value="KPN32245.1"/>
    <property type="molecule type" value="Genomic_DNA"/>
</dbReference>
<reference evidence="2" key="1">
    <citation type="submission" date="2013-11" db="EMBL/GenBank/DDBJ databases">
        <authorList>
            <person name="Hoang H.T."/>
            <person name="Killian M.L."/>
            <person name="Madson D.M."/>
            <person name="Arruda P.H.E."/>
            <person name="Sun D."/>
            <person name="Schwartz K.J."/>
            <person name="Yoon K."/>
        </authorList>
    </citation>
    <scope>NUCLEOTIDE SEQUENCE [LARGE SCALE GENOMIC DNA]</scope>
    <source>
        <strain evidence="2">CDK2</strain>
    </source>
</reference>
<dbReference type="InterPro" id="IPR006311">
    <property type="entry name" value="TAT_signal"/>
</dbReference>
<dbReference type="PROSITE" id="PS51257">
    <property type="entry name" value="PROKAR_LIPOPROTEIN"/>
    <property type="match status" value="1"/>
</dbReference>
<gene>
    <name evidence="1" type="ORF">SY89_03011</name>
</gene>
<dbReference type="Proteomes" id="UP000050535">
    <property type="component" value="Unassembled WGS sequence"/>
</dbReference>
<evidence type="ECO:0000313" key="2">
    <source>
        <dbReference type="Proteomes" id="UP000050535"/>
    </source>
</evidence>
<name>A0A0P7FYC4_9EURY</name>
<dbReference type="STRING" id="699431.SY89_03011"/>
<dbReference type="PROSITE" id="PS51318">
    <property type="entry name" value="TAT"/>
    <property type="match status" value="1"/>
</dbReference>
<comment type="caution">
    <text evidence="1">The sequence shown here is derived from an EMBL/GenBank/DDBJ whole genome shotgun (WGS) entry which is preliminary data.</text>
</comment>